<comment type="caution">
    <text evidence="1">The sequence shown here is derived from an EMBL/GenBank/DDBJ whole genome shotgun (WGS) entry which is preliminary data.</text>
</comment>
<dbReference type="EMBL" id="LAVV01009047">
    <property type="protein sequence ID" value="KNZ51348.1"/>
    <property type="molecule type" value="Genomic_DNA"/>
</dbReference>
<organism evidence="1 2">
    <name type="scientific">Puccinia sorghi</name>
    <dbReference type="NCBI Taxonomy" id="27349"/>
    <lineage>
        <taxon>Eukaryota</taxon>
        <taxon>Fungi</taxon>
        <taxon>Dikarya</taxon>
        <taxon>Basidiomycota</taxon>
        <taxon>Pucciniomycotina</taxon>
        <taxon>Pucciniomycetes</taxon>
        <taxon>Pucciniales</taxon>
        <taxon>Pucciniaceae</taxon>
        <taxon>Puccinia</taxon>
    </lineage>
</organism>
<reference evidence="1 2" key="1">
    <citation type="submission" date="2015-08" db="EMBL/GenBank/DDBJ databases">
        <title>Next Generation Sequencing and Analysis of the Genome of Puccinia sorghi L Schw, the Causal Agent of Maize Common Rust.</title>
        <authorList>
            <person name="Rochi L."/>
            <person name="Burguener G."/>
            <person name="Darino M."/>
            <person name="Turjanski A."/>
            <person name="Kreff E."/>
            <person name="Dieguez M.J."/>
            <person name="Sacco F."/>
        </authorList>
    </citation>
    <scope>NUCLEOTIDE SEQUENCE [LARGE SCALE GENOMIC DNA]</scope>
    <source>
        <strain evidence="1 2">RO10H11247</strain>
    </source>
</reference>
<dbReference type="Proteomes" id="UP000037035">
    <property type="component" value="Unassembled WGS sequence"/>
</dbReference>
<dbReference type="VEuPathDB" id="FungiDB:VP01_3991g1"/>
<dbReference type="OrthoDB" id="2505476at2759"/>
<accession>A0A0L6US42</accession>
<evidence type="ECO:0008006" key="3">
    <source>
        <dbReference type="Google" id="ProtNLM"/>
    </source>
</evidence>
<evidence type="ECO:0000313" key="1">
    <source>
        <dbReference type="EMBL" id="KNZ51348.1"/>
    </source>
</evidence>
<name>A0A0L6US42_9BASI</name>
<protein>
    <recommendedName>
        <fullName evidence="3">DDE Tnp4 domain-containing protein</fullName>
    </recommendedName>
</protein>
<evidence type="ECO:0000313" key="2">
    <source>
        <dbReference type="Proteomes" id="UP000037035"/>
    </source>
</evidence>
<keyword evidence="2" id="KW-1185">Reference proteome</keyword>
<sequence length="260" mass="29154">MLESPTGALFQRILVDGCLVLVEEKVLLFLDIVVNKNLMGQTAVNFQPDTIFTPSDSFMLLFPPIMLPKRLQDPKYNAFKNCLGAMEGVLILVSVLLTQQAPYRPCKGFLTQNFLAVVSFDFNILYVLAGWEGSAHDATVLVDTFCKNLTIPRKKKLITSERAICGMVEAPESQITLQLASFFSLQCYTYNSLQTQHLPTLNNNNFLIAEDENFENPTSVSDPQPHTHAATKDASMASRCMRLSDKLWNQYQSYLASNPQ</sequence>
<dbReference type="AlphaFoldDB" id="A0A0L6US42"/>
<proteinExistence type="predicted"/>
<gene>
    <name evidence="1" type="ORF">VP01_3991g1</name>
</gene>